<dbReference type="SUPFAM" id="SSF54197">
    <property type="entry name" value="HIT-like"/>
    <property type="match status" value="1"/>
</dbReference>
<dbReference type="Proteomes" id="UP000749646">
    <property type="component" value="Unassembled WGS sequence"/>
</dbReference>
<evidence type="ECO:0000313" key="2">
    <source>
        <dbReference type="Proteomes" id="UP000749646"/>
    </source>
</evidence>
<sequence>MHQKAIDLLKERGHEPEASKLGFHVPPFHSIDHLHLHVLAGEMKSGFRKLKYESGRMWFKDLHQLQTDLDKQLRNQQGSRL</sequence>
<proteinExistence type="predicted"/>
<dbReference type="EMBL" id="JAAAHW010003265">
    <property type="protein sequence ID" value="KAF9985928.1"/>
    <property type="molecule type" value="Genomic_DNA"/>
</dbReference>
<dbReference type="Gene3D" id="3.30.428.10">
    <property type="entry name" value="HIT-like"/>
    <property type="match status" value="1"/>
</dbReference>
<dbReference type="AlphaFoldDB" id="A0A9P6SPQ8"/>
<keyword evidence="2" id="KW-1185">Reference proteome</keyword>
<comment type="caution">
    <text evidence="1">The sequence shown here is derived from an EMBL/GenBank/DDBJ whole genome shotgun (WGS) entry which is preliminary data.</text>
</comment>
<dbReference type="OrthoDB" id="1915375at2759"/>
<protein>
    <recommendedName>
        <fullName evidence="3">HIT domain-containing protein</fullName>
    </recommendedName>
</protein>
<gene>
    <name evidence="1" type="ORF">BGZ65_009374</name>
</gene>
<dbReference type="Pfam" id="PF11969">
    <property type="entry name" value="DcpS_C"/>
    <property type="match status" value="1"/>
</dbReference>
<evidence type="ECO:0008006" key="3">
    <source>
        <dbReference type="Google" id="ProtNLM"/>
    </source>
</evidence>
<organism evidence="1 2">
    <name type="scientific">Modicella reniformis</name>
    <dbReference type="NCBI Taxonomy" id="1440133"/>
    <lineage>
        <taxon>Eukaryota</taxon>
        <taxon>Fungi</taxon>
        <taxon>Fungi incertae sedis</taxon>
        <taxon>Mucoromycota</taxon>
        <taxon>Mortierellomycotina</taxon>
        <taxon>Mortierellomycetes</taxon>
        <taxon>Mortierellales</taxon>
        <taxon>Mortierellaceae</taxon>
        <taxon>Modicella</taxon>
    </lineage>
</organism>
<accession>A0A9P6SPQ8</accession>
<evidence type="ECO:0000313" key="1">
    <source>
        <dbReference type="EMBL" id="KAF9985928.1"/>
    </source>
</evidence>
<name>A0A9P6SPQ8_9FUNG</name>
<dbReference type="InterPro" id="IPR036265">
    <property type="entry name" value="HIT-like_sf"/>
</dbReference>
<reference evidence="1" key="1">
    <citation type="journal article" date="2020" name="Fungal Divers.">
        <title>Resolving the Mortierellaceae phylogeny through synthesis of multi-gene phylogenetics and phylogenomics.</title>
        <authorList>
            <person name="Vandepol N."/>
            <person name="Liber J."/>
            <person name="Desiro A."/>
            <person name="Na H."/>
            <person name="Kennedy M."/>
            <person name="Barry K."/>
            <person name="Grigoriev I.V."/>
            <person name="Miller A.N."/>
            <person name="O'Donnell K."/>
            <person name="Stajich J.E."/>
            <person name="Bonito G."/>
        </authorList>
    </citation>
    <scope>NUCLEOTIDE SEQUENCE</scope>
    <source>
        <strain evidence="1">MES-2147</strain>
    </source>
</reference>